<comment type="similarity">
    <text evidence="1">Belongs to the protein-tyrosine phosphatase family.</text>
</comment>
<dbReference type="AlphaFoldDB" id="A0A1E3AB84"/>
<organism evidence="2 5">
    <name type="scientific">Eisenbergiella tayi</name>
    <dbReference type="NCBI Taxonomy" id="1432052"/>
    <lineage>
        <taxon>Bacteria</taxon>
        <taxon>Bacillati</taxon>
        <taxon>Bacillota</taxon>
        <taxon>Clostridia</taxon>
        <taxon>Lachnospirales</taxon>
        <taxon>Lachnospiraceae</taxon>
        <taxon>Eisenbergiella</taxon>
    </lineage>
</organism>
<dbReference type="Gene3D" id="3.90.190.10">
    <property type="entry name" value="Protein tyrosine phosphatase superfamily"/>
    <property type="match status" value="1"/>
</dbReference>
<evidence type="ECO:0000313" key="7">
    <source>
        <dbReference type="Proteomes" id="UP000094869"/>
    </source>
</evidence>
<name>A0A1E3AB84_9FIRM</name>
<proteinExistence type="inferred from homology"/>
<protein>
    <submittedName>
        <fullName evidence="2">Tyrosine-protein phosphatase</fullName>
        <ecNumber evidence="2">3.1.3.48</ecNumber>
    </submittedName>
</protein>
<evidence type="ECO:0000313" key="2">
    <source>
        <dbReference type="EMBL" id="ODM05747.1"/>
    </source>
</evidence>
<dbReference type="Proteomes" id="UP000094869">
    <property type="component" value="Unassembled WGS sequence"/>
</dbReference>
<evidence type="ECO:0000313" key="4">
    <source>
        <dbReference type="EMBL" id="ODR57647.1"/>
    </source>
</evidence>
<dbReference type="EMBL" id="MEHA01000014">
    <property type="protein sequence ID" value="ODR49081.1"/>
    <property type="molecule type" value="Genomic_DNA"/>
</dbReference>
<dbReference type="PANTHER" id="PTHR31126">
    <property type="entry name" value="TYROSINE-PROTEIN PHOSPHATASE"/>
    <property type="match status" value="1"/>
</dbReference>
<dbReference type="OrthoDB" id="9815473at2"/>
<keyword evidence="2" id="KW-0378">Hydrolase</keyword>
<dbReference type="Proteomes" id="UP000094067">
    <property type="component" value="Unassembled WGS sequence"/>
</dbReference>
<dbReference type="Pfam" id="PF13350">
    <property type="entry name" value="Y_phosphatase3"/>
    <property type="match status" value="1"/>
</dbReference>
<dbReference type="RefSeq" id="WP_069151918.1">
    <property type="nucleotide sequence ID" value="NZ_DBFYTW010000233.1"/>
</dbReference>
<dbReference type="GO" id="GO:0004725">
    <property type="term" value="F:protein tyrosine phosphatase activity"/>
    <property type="evidence" value="ECO:0007669"/>
    <property type="project" value="UniProtKB-EC"/>
</dbReference>
<dbReference type="Proteomes" id="UP000094271">
    <property type="component" value="Unassembled WGS sequence"/>
</dbReference>
<dbReference type="EMBL" id="MEHD01000021">
    <property type="protein sequence ID" value="ODR57647.1"/>
    <property type="molecule type" value="Genomic_DNA"/>
</dbReference>
<dbReference type="PANTHER" id="PTHR31126:SF1">
    <property type="entry name" value="TYROSINE SPECIFIC PROTEIN PHOSPHATASES DOMAIN-CONTAINING PROTEIN"/>
    <property type="match status" value="1"/>
</dbReference>
<reference evidence="3 6" key="3">
    <citation type="submission" date="2016-08" db="EMBL/GenBank/DDBJ databases">
        <authorList>
            <person name="Seilhamer J.J."/>
        </authorList>
    </citation>
    <scope>NUCLEOTIDE SEQUENCE [LARGE SCALE GENOMIC DNA]</scope>
    <source>
        <strain evidence="3 6">NML150140-1</strain>
    </source>
</reference>
<sequence length="270" mass="30803">MKEITRIPLEGLHNTRDLGGFETADGRKIRPRRLIRSGQLSGMTEKDKQVLTEDYGLRTDVDFRTGQERTEAPDPRLPGVAYVENPILSDQAIGITREKDSEEDMMKLLVQQMSTSEKAAEEYMAGLYRNLVMDPFSRQQYRKFFGILLDQKEGAVLWHCSAGKDRVGVGTALLLSALGVPRETILADYMMVNTFTAEVVESRLEELNERLQNPQLIDCLRELMQVQESYLISVFQAIEDGYGTMDSFLEKEMGLCAEKREQLREMYLEG</sequence>
<dbReference type="EC" id="3.1.3.48" evidence="2"/>
<comment type="caution">
    <text evidence="2">The sequence shown here is derived from an EMBL/GenBank/DDBJ whole genome shotgun (WGS) entry which is preliminary data.</text>
</comment>
<evidence type="ECO:0000313" key="3">
    <source>
        <dbReference type="EMBL" id="ODR49081.1"/>
    </source>
</evidence>
<reference evidence="4 7" key="2">
    <citation type="submission" date="2016-08" db="EMBL/GenBank/DDBJ databases">
        <title>Characterization of Isolates of Eisenbergiella tayi Derived from Blood Cultures, Using Whole Genome Sequencing.</title>
        <authorList>
            <person name="Bernier A.-M."/>
            <person name="Burdz T."/>
            <person name="Wiebe D."/>
            <person name="Bernard K."/>
        </authorList>
    </citation>
    <scope>NUCLEOTIDE SEQUENCE [LARGE SCALE GENOMIC DNA]</scope>
    <source>
        <strain evidence="4 7">NML120146</strain>
    </source>
</reference>
<keyword evidence="7" id="KW-1185">Reference proteome</keyword>
<dbReference type="InterPro" id="IPR029021">
    <property type="entry name" value="Prot-tyrosine_phosphatase-like"/>
</dbReference>
<dbReference type="EMBL" id="MCGH01000002">
    <property type="protein sequence ID" value="ODM05747.1"/>
    <property type="molecule type" value="Genomic_DNA"/>
</dbReference>
<dbReference type="SUPFAM" id="SSF52799">
    <property type="entry name" value="(Phosphotyrosine protein) phosphatases II"/>
    <property type="match status" value="1"/>
</dbReference>
<reference evidence="2 5" key="1">
    <citation type="submission" date="2016-07" db="EMBL/GenBank/DDBJ databases">
        <title>Characterization of isolates of Eisenbergiella tayi derived from blood cultures, using whole genome sequencing.</title>
        <authorList>
            <person name="Burdz T."/>
            <person name="Wiebe D."/>
            <person name="Huynh C."/>
            <person name="Bernard K."/>
        </authorList>
    </citation>
    <scope>NUCLEOTIDE SEQUENCE [LARGE SCALE GENOMIC DNA]</scope>
    <source>
        <strain evidence="2 5">NML 110608</strain>
    </source>
</reference>
<evidence type="ECO:0000256" key="1">
    <source>
        <dbReference type="ARBA" id="ARBA00009580"/>
    </source>
</evidence>
<evidence type="ECO:0000313" key="5">
    <source>
        <dbReference type="Proteomes" id="UP000094067"/>
    </source>
</evidence>
<accession>A0A1E3AB84</accession>
<evidence type="ECO:0000313" key="6">
    <source>
        <dbReference type="Proteomes" id="UP000094271"/>
    </source>
</evidence>
<dbReference type="InterPro" id="IPR026893">
    <property type="entry name" value="Tyr/Ser_Pase_IphP-type"/>
</dbReference>
<gene>
    <name evidence="2" type="primary">iphP_2</name>
    <name evidence="3" type="ORF">BEI59_18360</name>
    <name evidence="2" type="ORF">BEI61_01636</name>
    <name evidence="4" type="ORF">BEI63_11120</name>
</gene>